<evidence type="ECO:0000313" key="4">
    <source>
        <dbReference type="Proteomes" id="UP000028002"/>
    </source>
</evidence>
<feature type="transmembrane region" description="Helical" evidence="1">
    <location>
        <begin position="256"/>
        <end position="273"/>
    </location>
</feature>
<dbReference type="InterPro" id="IPR052372">
    <property type="entry name" value="YpjD/HemX"/>
</dbReference>
<reference evidence="3 4" key="1">
    <citation type="submission" date="2014-03" db="EMBL/GenBank/DDBJ databases">
        <title>Draft Genome of Photorhabdus temperata Meg1.</title>
        <authorList>
            <person name="Hurst S.G.IV."/>
            <person name="Morris K."/>
            <person name="Thomas K."/>
            <person name="Tisa L.S."/>
        </authorList>
    </citation>
    <scope>NUCLEOTIDE SEQUENCE [LARGE SCALE GENOMIC DNA]</scope>
    <source>
        <strain evidence="3 4">Meg1</strain>
    </source>
</reference>
<evidence type="ECO:0000256" key="1">
    <source>
        <dbReference type="SAM" id="Phobius"/>
    </source>
</evidence>
<evidence type="ECO:0000259" key="2">
    <source>
        <dbReference type="Pfam" id="PF01578"/>
    </source>
</evidence>
<feature type="transmembrane region" description="Helical" evidence="1">
    <location>
        <begin position="110"/>
        <end position="131"/>
    </location>
</feature>
<dbReference type="GO" id="GO:0017004">
    <property type="term" value="P:cytochrome complex assembly"/>
    <property type="evidence" value="ECO:0007669"/>
    <property type="project" value="InterPro"/>
</dbReference>
<accession>A0A081RTE7</accession>
<dbReference type="PANTHER" id="PTHR38034:SF1">
    <property type="entry name" value="INNER MEMBRANE PROTEIN YPJD"/>
    <property type="match status" value="1"/>
</dbReference>
<dbReference type="Pfam" id="PF01578">
    <property type="entry name" value="Cytochrom_C_asm"/>
    <property type="match status" value="1"/>
</dbReference>
<dbReference type="InterPro" id="IPR002541">
    <property type="entry name" value="Cyt_c_assembly"/>
</dbReference>
<protein>
    <submittedName>
        <fullName evidence="3">ABC-type uncharacterized transport system, permease component</fullName>
    </submittedName>
</protein>
<proteinExistence type="predicted"/>
<feature type="transmembrane region" description="Helical" evidence="1">
    <location>
        <begin position="229"/>
        <end position="247"/>
    </location>
</feature>
<dbReference type="Proteomes" id="UP000028002">
    <property type="component" value="Unassembled WGS sequence"/>
</dbReference>
<dbReference type="GO" id="GO:0005886">
    <property type="term" value="C:plasma membrane"/>
    <property type="evidence" value="ECO:0007669"/>
    <property type="project" value="TreeGrafter"/>
</dbReference>
<feature type="transmembrane region" description="Helical" evidence="1">
    <location>
        <begin position="53"/>
        <end position="73"/>
    </location>
</feature>
<gene>
    <name evidence="3" type="ORF">MEG1DRAFT_03444</name>
</gene>
<feature type="transmembrane region" description="Helical" evidence="1">
    <location>
        <begin position="143"/>
        <end position="165"/>
    </location>
</feature>
<feature type="transmembrane region" description="Helical" evidence="1">
    <location>
        <begin position="85"/>
        <end position="103"/>
    </location>
</feature>
<dbReference type="AlphaFoldDB" id="A0A081RTE7"/>
<sequence>MLALYLSFNSPEIIAKTTNAMPVFSIIALFAYLLSLVLIIPGLLRKPNGYRRLALLSAIVALICHAIALKYQIFHVSSGQNLTLLNLGSIVSLLICIIMTIVASHGRAWFLLPIVYSFAMINLALASLMPGEFITHLEASLELSIHIGLALLGYATLLIAALYALQLGWLDHQLKNKKLTFTPNMPPLMFTERKMFHITQVGVILLTLTLCTGILYMDNIFSKENIHKAVLSIIAWFVYIVLLWGHYHDGWRGKRVIWFNLIGAFTLTLAYFGNRLLQEIMIY</sequence>
<evidence type="ECO:0000313" key="3">
    <source>
        <dbReference type="EMBL" id="KER01950.1"/>
    </source>
</evidence>
<organism evidence="3 4">
    <name type="scientific">Photorhabdus temperata subsp. temperata Meg1</name>
    <dbReference type="NCBI Taxonomy" id="1393735"/>
    <lineage>
        <taxon>Bacteria</taxon>
        <taxon>Pseudomonadati</taxon>
        <taxon>Pseudomonadota</taxon>
        <taxon>Gammaproteobacteria</taxon>
        <taxon>Enterobacterales</taxon>
        <taxon>Morganellaceae</taxon>
        <taxon>Photorhabdus</taxon>
    </lineage>
</organism>
<dbReference type="EMBL" id="JGVH01000063">
    <property type="protein sequence ID" value="KER01950.1"/>
    <property type="molecule type" value="Genomic_DNA"/>
</dbReference>
<comment type="caution">
    <text evidence="3">The sequence shown here is derived from an EMBL/GenBank/DDBJ whole genome shotgun (WGS) entry which is preliminary data.</text>
</comment>
<dbReference type="GO" id="GO:0020037">
    <property type="term" value="F:heme binding"/>
    <property type="evidence" value="ECO:0007669"/>
    <property type="project" value="InterPro"/>
</dbReference>
<feature type="transmembrane region" description="Helical" evidence="1">
    <location>
        <begin position="195"/>
        <end position="217"/>
    </location>
</feature>
<keyword evidence="1" id="KW-0472">Membrane</keyword>
<feature type="domain" description="Cytochrome c assembly protein" evidence="2">
    <location>
        <begin position="56"/>
        <end position="281"/>
    </location>
</feature>
<dbReference type="PANTHER" id="PTHR38034">
    <property type="entry name" value="INNER MEMBRANE PROTEIN YPJD"/>
    <property type="match status" value="1"/>
</dbReference>
<keyword evidence="1" id="KW-0812">Transmembrane</keyword>
<name>A0A081RTE7_PHOTE</name>
<keyword evidence="1" id="KW-1133">Transmembrane helix</keyword>
<dbReference type="PATRIC" id="fig|1393735.3.peg.3522"/>
<feature type="transmembrane region" description="Helical" evidence="1">
    <location>
        <begin position="20"/>
        <end position="41"/>
    </location>
</feature>